<dbReference type="GO" id="GO:0000977">
    <property type="term" value="F:RNA polymerase II transcription regulatory region sequence-specific DNA binding"/>
    <property type="evidence" value="ECO:0007669"/>
    <property type="project" value="TreeGrafter"/>
</dbReference>
<evidence type="ECO:0000259" key="10">
    <source>
        <dbReference type="SMART" id="SM01372"/>
    </source>
</evidence>
<reference evidence="11" key="1">
    <citation type="journal article" date="2016" name="Sci. Rep.">
        <title>Molecular characterization of firefly nuptial gifts: a multi-omics approach sheds light on postcopulatory sexual selection.</title>
        <authorList>
            <person name="Al-Wathiqui N."/>
            <person name="Fallon T.R."/>
            <person name="South A."/>
            <person name="Weng J.K."/>
            <person name="Lewis S.M."/>
        </authorList>
    </citation>
    <scope>NUCLEOTIDE SEQUENCE</scope>
</reference>
<dbReference type="Proteomes" id="UP000327044">
    <property type="component" value="Unassembled WGS sequence"/>
</dbReference>
<dbReference type="CDD" id="cd14458">
    <property type="entry name" value="DP_DD"/>
    <property type="match status" value="1"/>
</dbReference>
<dbReference type="PANTHER" id="PTHR12548:SF9">
    <property type="entry name" value="TRANSCRIPTION FACTOR DP"/>
    <property type="match status" value="1"/>
</dbReference>
<dbReference type="SUPFAM" id="SSF144074">
    <property type="entry name" value="E2F-DP heterodimerization region"/>
    <property type="match status" value="1"/>
</dbReference>
<reference evidence="12" key="3">
    <citation type="submission" date="2019-08" db="EMBL/GenBank/DDBJ databases">
        <authorList>
            <consortium name="Photinus pyralis genome working group"/>
            <person name="Fallon T.R."/>
            <person name="Sander Lower S.E."/>
            <person name="Weng J.-K."/>
        </authorList>
    </citation>
    <scope>NUCLEOTIDE SEQUENCE</scope>
    <source>
        <strain evidence="12">1611_PpyrPB1</strain>
        <tissue evidence="12">Whole body</tissue>
    </source>
</reference>
<dbReference type="SMART" id="SM01372">
    <property type="entry name" value="E2F_TDP"/>
    <property type="match status" value="1"/>
</dbReference>
<organism evidence="11">
    <name type="scientific">Photinus pyralis</name>
    <name type="common">Common eastern firefly</name>
    <name type="synonym">Lampyris pyralis</name>
    <dbReference type="NCBI Taxonomy" id="7054"/>
    <lineage>
        <taxon>Eukaryota</taxon>
        <taxon>Metazoa</taxon>
        <taxon>Ecdysozoa</taxon>
        <taxon>Arthropoda</taxon>
        <taxon>Hexapoda</taxon>
        <taxon>Insecta</taxon>
        <taxon>Pterygota</taxon>
        <taxon>Neoptera</taxon>
        <taxon>Endopterygota</taxon>
        <taxon>Coleoptera</taxon>
        <taxon>Polyphaga</taxon>
        <taxon>Elateriformia</taxon>
        <taxon>Elateroidea</taxon>
        <taxon>Lampyridae</taxon>
        <taxon>Lampyrinae</taxon>
        <taxon>Photinus</taxon>
    </lineage>
</organism>
<evidence type="ECO:0000256" key="4">
    <source>
        <dbReference type="ARBA" id="ARBA00023125"/>
    </source>
</evidence>
<evidence type="ECO:0000256" key="2">
    <source>
        <dbReference type="ARBA" id="ARBA00010940"/>
    </source>
</evidence>
<dbReference type="FunFam" id="1.10.10.10:FF:000047">
    <property type="entry name" value="Transcription factor"/>
    <property type="match status" value="1"/>
</dbReference>
<evidence type="ECO:0000256" key="7">
    <source>
        <dbReference type="RuleBase" id="RU003796"/>
    </source>
</evidence>
<sequence>MTDQNNATNFVIQDVNGQMIKLVQAGGRPLNGIVASAISGQTLKILKSAQTDQDSSQGISTGSQVLKLGPNSKMIKPVSLNSFRYARGCEGSYLQKMIRIAPAQMQNIKLVSSTSPKVQSIPAPPATPTMQPISPVPSQPKTYISPPILDHTGARKRQDIVDTECAPEYKRRKTEKVGKGLRHFSMKVCEKVRKKGTTSYNEVADELVGEFTNTLNNTVTDQQYDQKNIRRRVYDALNVLMAMNIISKEKKEIRWLGLPTNSLQECIQLEREKQKRIQTIKDKTRKLHDLILNQIAFKNLAMRNKQVEQEQGPPILNSYIEMPFIVINTNKKTVIDCSISNDKLEYMFQFNDKFEIHDDVFVLKEIGMLMGLDKGECTPEDLEKIKSLVPKALEDYVIQLAHKSADQIEEILESAGPGPSTVSYLSAEDCVEAQLDEENSLQSSSFDPLSPAGQDFTDDEAESDMSSDTETN</sequence>
<dbReference type="EMBL" id="GEZM01068640">
    <property type="protein sequence ID" value="JAV66844.1"/>
    <property type="molecule type" value="Transcribed_RNA"/>
</dbReference>
<gene>
    <name evidence="12" type="ORF">PPYR_08858</name>
</gene>
<reference evidence="12 13" key="2">
    <citation type="journal article" date="2018" name="Elife">
        <title>Firefly genomes illuminate parallel origins of bioluminescence in beetles.</title>
        <authorList>
            <person name="Fallon T.R."/>
            <person name="Lower S.E."/>
            <person name="Chang C.H."/>
            <person name="Bessho-Uehara M."/>
            <person name="Martin G.J."/>
            <person name="Bewick A.J."/>
            <person name="Behringer M."/>
            <person name="Debat H.J."/>
            <person name="Wong I."/>
            <person name="Day J.C."/>
            <person name="Suvorov A."/>
            <person name="Silva C.J."/>
            <person name="Stanger-Hall K.F."/>
            <person name="Hall D.W."/>
            <person name="Schmitz R.J."/>
            <person name="Nelson D.R."/>
            <person name="Lewis S.M."/>
            <person name="Shigenobu S."/>
            <person name="Bybee S.M."/>
            <person name="Larracuente A.M."/>
            <person name="Oba Y."/>
            <person name="Weng J.K."/>
        </authorList>
    </citation>
    <scope>NUCLEOTIDE SEQUENCE [LARGE SCALE GENOMIC DNA]</scope>
    <source>
        <strain evidence="12">1611_PpyrPB1</strain>
        <tissue evidence="12">Whole body</tissue>
    </source>
</reference>
<dbReference type="Gene3D" id="1.20.140.80">
    <property type="entry name" value="Transcription factor DP"/>
    <property type="match status" value="1"/>
</dbReference>
<evidence type="ECO:0000256" key="8">
    <source>
        <dbReference type="SAM" id="MobiDB-lite"/>
    </source>
</evidence>
<keyword evidence="13" id="KW-1185">Reference proteome</keyword>
<evidence type="ECO:0000256" key="6">
    <source>
        <dbReference type="ARBA" id="ARBA00023242"/>
    </source>
</evidence>
<keyword evidence="4 7" id="KW-0238">DNA-binding</keyword>
<dbReference type="OrthoDB" id="552115at2759"/>
<evidence type="ECO:0008006" key="14">
    <source>
        <dbReference type="Google" id="ProtNLM"/>
    </source>
</evidence>
<dbReference type="InterPro" id="IPR015648">
    <property type="entry name" value="Transcrpt_fac_DP"/>
</dbReference>
<dbReference type="EMBL" id="VVIM01000006">
    <property type="protein sequence ID" value="KAB0797865.1"/>
    <property type="molecule type" value="Genomic_DNA"/>
</dbReference>
<keyword evidence="5 7" id="KW-0804">Transcription</keyword>
<dbReference type="SUPFAM" id="SSF46785">
    <property type="entry name" value="Winged helix' DNA-binding domain"/>
    <property type="match status" value="1"/>
</dbReference>
<evidence type="ECO:0000256" key="1">
    <source>
        <dbReference type="ARBA" id="ARBA00004123"/>
    </source>
</evidence>
<dbReference type="Pfam" id="PF08781">
    <property type="entry name" value="DP"/>
    <property type="match status" value="1"/>
</dbReference>
<proteinExistence type="inferred from homology"/>
<dbReference type="InParanoid" id="A0A1Y1KZR5"/>
<evidence type="ECO:0000313" key="11">
    <source>
        <dbReference type="EMBL" id="JAV66844.1"/>
    </source>
</evidence>
<dbReference type="Pfam" id="PF02319">
    <property type="entry name" value="WHD_E2F_TDP"/>
    <property type="match status" value="1"/>
</dbReference>
<dbReference type="InterPro" id="IPR037241">
    <property type="entry name" value="E2F-DP_heterodim"/>
</dbReference>
<dbReference type="InterPro" id="IPR038168">
    <property type="entry name" value="TF_DP_C_sf"/>
</dbReference>
<dbReference type="FunCoup" id="A0A1Y1KZR5">
    <property type="interactions" value="1339"/>
</dbReference>
<dbReference type="GO" id="GO:0000981">
    <property type="term" value="F:DNA-binding transcription factor activity, RNA polymerase II-specific"/>
    <property type="evidence" value="ECO:0007669"/>
    <property type="project" value="TreeGrafter"/>
</dbReference>
<dbReference type="PANTHER" id="PTHR12548">
    <property type="entry name" value="TRANSCRIPTION FACTOR DP"/>
    <property type="match status" value="1"/>
</dbReference>
<evidence type="ECO:0000313" key="13">
    <source>
        <dbReference type="Proteomes" id="UP000327044"/>
    </source>
</evidence>
<dbReference type="SMART" id="SM01138">
    <property type="entry name" value="DP"/>
    <property type="match status" value="1"/>
</dbReference>
<evidence type="ECO:0000259" key="9">
    <source>
        <dbReference type="SMART" id="SM01138"/>
    </source>
</evidence>
<dbReference type="GO" id="GO:0051726">
    <property type="term" value="P:regulation of cell cycle"/>
    <property type="evidence" value="ECO:0007669"/>
    <property type="project" value="InterPro"/>
</dbReference>
<dbReference type="FunFam" id="1.20.140.80:FF:000005">
    <property type="entry name" value="Transcription factor"/>
    <property type="match status" value="1"/>
</dbReference>
<comment type="subcellular location">
    <subcellularLocation>
        <location evidence="1 7">Nucleus</location>
    </subcellularLocation>
</comment>
<keyword evidence="6 7" id="KW-0539">Nucleus</keyword>
<dbReference type="GO" id="GO:0005667">
    <property type="term" value="C:transcription regulator complex"/>
    <property type="evidence" value="ECO:0007669"/>
    <property type="project" value="InterPro"/>
</dbReference>
<feature type="region of interest" description="Disordered" evidence="8">
    <location>
        <begin position="436"/>
        <end position="472"/>
    </location>
</feature>
<evidence type="ECO:0000256" key="3">
    <source>
        <dbReference type="ARBA" id="ARBA00023015"/>
    </source>
</evidence>
<feature type="compositionally biased region" description="Acidic residues" evidence="8">
    <location>
        <begin position="456"/>
        <end position="472"/>
    </location>
</feature>
<dbReference type="InterPro" id="IPR036390">
    <property type="entry name" value="WH_DNA-bd_sf"/>
</dbReference>
<dbReference type="InterPro" id="IPR036388">
    <property type="entry name" value="WH-like_DNA-bd_sf"/>
</dbReference>
<protein>
    <recommendedName>
        <fullName evidence="14">Transcription factor</fullName>
    </recommendedName>
</protein>
<evidence type="ECO:0000256" key="5">
    <source>
        <dbReference type="ARBA" id="ARBA00023163"/>
    </source>
</evidence>
<comment type="similarity">
    <text evidence="2 7">Belongs to the E2F/DP family.</text>
</comment>
<evidence type="ECO:0000313" key="12">
    <source>
        <dbReference type="EMBL" id="KAB0797865.1"/>
    </source>
</evidence>
<dbReference type="GO" id="GO:0005634">
    <property type="term" value="C:nucleus"/>
    <property type="evidence" value="ECO:0007669"/>
    <property type="project" value="UniProtKB-SubCell"/>
</dbReference>
<dbReference type="EMBL" id="GEZM01068641">
    <property type="protein sequence ID" value="JAV66842.1"/>
    <property type="molecule type" value="Transcribed_RNA"/>
</dbReference>
<name>A0A1Y1KZR5_PHOPY</name>
<dbReference type="InterPro" id="IPR014889">
    <property type="entry name" value="Transc_factor_DP_C"/>
</dbReference>
<feature type="domain" description="Transcription factor DP C-terminal" evidence="9">
    <location>
        <begin position="264"/>
        <end position="407"/>
    </location>
</feature>
<dbReference type="InterPro" id="IPR003316">
    <property type="entry name" value="E2F_WHTH_DNA-bd_dom"/>
</dbReference>
<accession>A0A1Y1KZR5</accession>
<dbReference type="Gene3D" id="1.10.10.10">
    <property type="entry name" value="Winged helix-like DNA-binding domain superfamily/Winged helix DNA-binding domain"/>
    <property type="match status" value="1"/>
</dbReference>
<keyword evidence="3 7" id="KW-0805">Transcription regulation</keyword>
<feature type="domain" description="E2F/DP family winged-helix DNA-binding" evidence="10">
    <location>
        <begin position="176"/>
        <end position="257"/>
    </location>
</feature>
<dbReference type="AlphaFoldDB" id="A0A1Y1KZR5"/>